<feature type="transmembrane region" description="Helical" evidence="7">
    <location>
        <begin position="54"/>
        <end position="73"/>
    </location>
</feature>
<dbReference type="PANTHER" id="PTHR34582:SF2">
    <property type="entry name" value="UPF0702 TRANSMEMBRANE PROTEIN YDFR"/>
    <property type="match status" value="1"/>
</dbReference>
<dbReference type="Proteomes" id="UP000018895">
    <property type="component" value="Unassembled WGS sequence"/>
</dbReference>
<feature type="domain" description="YetF C-terminal" evidence="8">
    <location>
        <begin position="109"/>
        <end position="156"/>
    </location>
</feature>
<feature type="transmembrane region" description="Helical" evidence="7">
    <location>
        <begin position="29"/>
        <end position="48"/>
    </location>
</feature>
<comment type="caution">
    <text evidence="9">The sequence shown here is derived from an EMBL/GenBank/DDBJ whole genome shotgun (WGS) entry which is preliminary data.</text>
</comment>
<evidence type="ECO:0000256" key="6">
    <source>
        <dbReference type="ARBA" id="ARBA00023136"/>
    </source>
</evidence>
<keyword evidence="6 7" id="KW-0472">Membrane</keyword>
<dbReference type="InterPro" id="IPR007353">
    <property type="entry name" value="DUF421"/>
</dbReference>
<dbReference type="GO" id="GO:0005886">
    <property type="term" value="C:plasma membrane"/>
    <property type="evidence" value="ECO:0007669"/>
    <property type="project" value="UniProtKB-SubCell"/>
</dbReference>
<evidence type="ECO:0000256" key="3">
    <source>
        <dbReference type="ARBA" id="ARBA00022475"/>
    </source>
</evidence>
<evidence type="ECO:0000256" key="1">
    <source>
        <dbReference type="ARBA" id="ARBA00004651"/>
    </source>
</evidence>
<evidence type="ECO:0000256" key="4">
    <source>
        <dbReference type="ARBA" id="ARBA00022692"/>
    </source>
</evidence>
<dbReference type="STRING" id="1236971.JCM9152_1822"/>
<feature type="transmembrane region" description="Helical" evidence="7">
    <location>
        <begin position="6"/>
        <end position="24"/>
    </location>
</feature>
<reference evidence="9" key="1">
    <citation type="journal article" date="2014" name="Genome Announc.">
        <title>Draft Genome Sequences of Three Alkaliphilic Bacillus Strains, Bacillus wakoensis JCM 9140T, Bacillus akibai JCM 9157T, and Bacillus hemicellulosilyticus JCM 9152T.</title>
        <authorList>
            <person name="Yuki M."/>
            <person name="Oshima K."/>
            <person name="Suda W."/>
            <person name="Oshida Y."/>
            <person name="Kitamura K."/>
            <person name="Iida T."/>
            <person name="Hattori M."/>
            <person name="Ohkuma M."/>
        </authorList>
    </citation>
    <scope>NUCLEOTIDE SEQUENCE [LARGE SCALE GENOMIC DNA]</scope>
    <source>
        <strain evidence="9">JCM 9152</strain>
    </source>
</reference>
<comment type="subcellular location">
    <subcellularLocation>
        <location evidence="1">Cell membrane</location>
        <topology evidence="1">Multi-pass membrane protein</topology>
    </subcellularLocation>
</comment>
<protein>
    <recommendedName>
        <fullName evidence="8">YetF C-terminal domain-containing protein</fullName>
    </recommendedName>
</protein>
<dbReference type="AlphaFoldDB" id="W4QED1"/>
<name>W4QED1_9BACI</name>
<keyword evidence="3" id="KW-1003">Cell membrane</keyword>
<evidence type="ECO:0000256" key="5">
    <source>
        <dbReference type="ARBA" id="ARBA00022989"/>
    </source>
</evidence>
<dbReference type="RefSeq" id="WP_035343047.1">
    <property type="nucleotide sequence ID" value="NZ_BAUU01000011.1"/>
</dbReference>
<keyword evidence="5 7" id="KW-1133">Transmembrane helix</keyword>
<dbReference type="Gene3D" id="3.30.240.20">
    <property type="entry name" value="bsu07140 like domains"/>
    <property type="match status" value="1"/>
</dbReference>
<dbReference type="OrthoDB" id="1682423at2"/>
<dbReference type="InterPro" id="IPR023090">
    <property type="entry name" value="UPF0702_alpha/beta_dom_sf"/>
</dbReference>
<keyword evidence="4 7" id="KW-0812">Transmembrane</keyword>
<comment type="similarity">
    <text evidence="2">Belongs to the UPF0702 family.</text>
</comment>
<dbReference type="EMBL" id="BAUU01000011">
    <property type="protein sequence ID" value="GAE30415.1"/>
    <property type="molecule type" value="Genomic_DNA"/>
</dbReference>
<evidence type="ECO:0000313" key="9">
    <source>
        <dbReference type="EMBL" id="GAE30415.1"/>
    </source>
</evidence>
<proteinExistence type="inferred from homology"/>
<dbReference type="PANTHER" id="PTHR34582">
    <property type="entry name" value="UPF0702 TRANSMEMBRANE PROTEIN YCAP"/>
    <property type="match status" value="1"/>
</dbReference>
<gene>
    <name evidence="9" type="ORF">JCM9152_1822</name>
</gene>
<evidence type="ECO:0000256" key="2">
    <source>
        <dbReference type="ARBA" id="ARBA00006448"/>
    </source>
</evidence>
<organism evidence="9 10">
    <name type="scientific">Halalkalibacter hemicellulosilyticusJCM 9152</name>
    <dbReference type="NCBI Taxonomy" id="1236971"/>
    <lineage>
        <taxon>Bacteria</taxon>
        <taxon>Bacillati</taxon>
        <taxon>Bacillota</taxon>
        <taxon>Bacilli</taxon>
        <taxon>Bacillales</taxon>
        <taxon>Bacillaceae</taxon>
        <taxon>Halalkalibacter</taxon>
    </lineage>
</organism>
<keyword evidence="10" id="KW-1185">Reference proteome</keyword>
<sequence length="172" mass="20579">MDYLTIIVRAVFIYFIVLFAIRLCQKREWLNIVVVFMIAQLGVVFLIYVEKPLLLFLLPTLTLLLIHLLYMWLVKKEEEMVERFQDNGEKQQLLQQMIENSHSMNEDVRRRTVILIIDGQIQFQSLQDLKKTEFWLRKQLKQLGYRSVKAISYCSLKDEGTFYIEESSQDYS</sequence>
<accession>W4QED1</accession>
<dbReference type="Pfam" id="PF04239">
    <property type="entry name" value="DUF421"/>
    <property type="match status" value="1"/>
</dbReference>
<evidence type="ECO:0000259" key="8">
    <source>
        <dbReference type="Pfam" id="PF04239"/>
    </source>
</evidence>
<evidence type="ECO:0000256" key="7">
    <source>
        <dbReference type="SAM" id="Phobius"/>
    </source>
</evidence>
<evidence type="ECO:0000313" key="10">
    <source>
        <dbReference type="Proteomes" id="UP000018895"/>
    </source>
</evidence>